<feature type="binding site" evidence="1">
    <location>
        <position position="263"/>
    </location>
    <ligand>
        <name>substrate</name>
    </ligand>
</feature>
<dbReference type="GO" id="GO:0019442">
    <property type="term" value="P:L-tryptophan catabolic process to acetyl-CoA"/>
    <property type="evidence" value="ECO:0007669"/>
    <property type="project" value="TreeGrafter"/>
</dbReference>
<comment type="cofactor">
    <cofactor evidence="1">
        <name>heme</name>
        <dbReference type="ChEBI" id="CHEBI:30413"/>
    </cofactor>
    <text evidence="1">Binds 1 heme group per subunit.</text>
</comment>
<dbReference type="GO" id="GO:0004833">
    <property type="term" value="F:L-tryptophan 2,3-dioxygenase activity"/>
    <property type="evidence" value="ECO:0007669"/>
    <property type="project" value="UniProtKB-UniRule"/>
</dbReference>
<comment type="catalytic activity">
    <reaction evidence="1">
        <text>L-tryptophan + O2 = N-formyl-L-kynurenine</text>
        <dbReference type="Rhea" id="RHEA:24536"/>
        <dbReference type="ChEBI" id="CHEBI:15379"/>
        <dbReference type="ChEBI" id="CHEBI:57912"/>
        <dbReference type="ChEBI" id="CHEBI:58629"/>
        <dbReference type="EC" id="1.13.11.11"/>
    </reaction>
</comment>
<evidence type="ECO:0000313" key="2">
    <source>
        <dbReference type="EMBL" id="PZG01853.1"/>
    </source>
</evidence>
<reference evidence="2 3" key="1">
    <citation type="submission" date="2018-01" db="EMBL/GenBank/DDBJ databases">
        <title>Draft genome sequence of Salinispora sp. 13K206.</title>
        <authorList>
            <person name="Sahin N."/>
            <person name="Saygin H."/>
            <person name="Ay H."/>
        </authorList>
    </citation>
    <scope>NUCLEOTIDE SEQUENCE [LARGE SCALE GENOMIC DNA]</scope>
    <source>
        <strain evidence="2 3">13K206</strain>
    </source>
</reference>
<feature type="binding site" description="axial binding residue" evidence="1">
    <location>
        <position position="249"/>
    </location>
    <ligand>
        <name>heme</name>
        <dbReference type="ChEBI" id="CHEBI:30413"/>
    </ligand>
    <ligandPart>
        <name>Fe</name>
        <dbReference type="ChEBI" id="CHEBI:18248"/>
    </ligandPart>
</feature>
<dbReference type="GO" id="GO:0019441">
    <property type="term" value="P:L-tryptophan catabolic process to kynurenine"/>
    <property type="evidence" value="ECO:0007669"/>
    <property type="project" value="UniProtKB-UniRule"/>
</dbReference>
<dbReference type="EC" id="1.13.11.11" evidence="1"/>
<keyword evidence="3" id="KW-1185">Reference proteome</keyword>
<accession>A0A2W2CTE3</accession>
<dbReference type="Proteomes" id="UP000248749">
    <property type="component" value="Unassembled WGS sequence"/>
</dbReference>
<dbReference type="Pfam" id="PF03301">
    <property type="entry name" value="Trp_dioxygenase"/>
    <property type="match status" value="2"/>
</dbReference>
<keyword evidence="1 2" id="KW-0223">Dioxygenase</keyword>
<comment type="pathway">
    <text evidence="1">Amino-acid degradation; L-tryptophan degradation via kynurenine pathway; L-kynurenine from L-tryptophan: step 1/2.</text>
</comment>
<feature type="binding site" evidence="1">
    <location>
        <position position="122"/>
    </location>
    <ligand>
        <name>substrate</name>
    </ligand>
</feature>
<evidence type="ECO:0000256" key="1">
    <source>
        <dbReference type="HAMAP-Rule" id="MF_01972"/>
    </source>
</evidence>
<dbReference type="Gene3D" id="1.20.58.480">
    <property type="match status" value="1"/>
</dbReference>
<organism evidence="2 3">
    <name type="scientific">Micromonospora deserti</name>
    <dbReference type="NCBI Taxonomy" id="2070366"/>
    <lineage>
        <taxon>Bacteria</taxon>
        <taxon>Bacillati</taxon>
        <taxon>Actinomycetota</taxon>
        <taxon>Actinomycetes</taxon>
        <taxon>Micromonosporales</taxon>
        <taxon>Micromonosporaceae</taxon>
        <taxon>Micromonospora</taxon>
    </lineage>
</organism>
<comment type="caution">
    <text evidence="1">Lacks conserved residue(s) required for the propagation of feature annotation.</text>
</comment>
<dbReference type="InterPro" id="IPR037217">
    <property type="entry name" value="Trp/Indoleamine_2_3_dOase-like"/>
</dbReference>
<evidence type="ECO:0000313" key="3">
    <source>
        <dbReference type="Proteomes" id="UP000248749"/>
    </source>
</evidence>
<comment type="caution">
    <text evidence="2">The sequence shown here is derived from an EMBL/GenBank/DDBJ whole genome shotgun (WGS) entry which is preliminary data.</text>
</comment>
<dbReference type="GO" id="GO:0046872">
    <property type="term" value="F:metal ion binding"/>
    <property type="evidence" value="ECO:0007669"/>
    <property type="project" value="UniProtKB-KW"/>
</dbReference>
<dbReference type="EMBL" id="POUB01000019">
    <property type="protein sequence ID" value="PZG01853.1"/>
    <property type="molecule type" value="Genomic_DNA"/>
</dbReference>
<dbReference type="PANTHER" id="PTHR10138">
    <property type="entry name" value="TRYPTOPHAN 2,3-DIOXYGENASE"/>
    <property type="match status" value="1"/>
</dbReference>
<dbReference type="AlphaFoldDB" id="A0A2W2CTE3"/>
<name>A0A2W2CTE3_9ACTN</name>
<comment type="function">
    <text evidence="1">Heme-dependent dioxygenase that catalyzes the oxidative cleavage of the L-tryptophan (L-Trp) pyrrole ring and converts L-tryptophan to N-formyl-L-kynurenine. Catalyzes the oxidative cleavage of the indole moiety.</text>
</comment>
<keyword evidence="1" id="KW-0479">Metal-binding</keyword>
<sequence length="291" mass="33069">MEARLNEPLTEDARNLRALSSEGGPILEFGGENPFVSYVASNALLSLQNPRTESAGEPSFLITSQVMELQFKLASIEVARTRDLLDVDDVGAALWTLRRLRHVYSSLSSSWDVLSTLSPAEYGEFRDQLGEGSGFQSYMYREMEFVLGNKNPALAEAHSGDAQVYRRLQQRLSEPSLYDAALRLLWRRGLPVPDDCVERDWSVPYLEQEAVVEAWRTVYVERDKHRDLYLLAEALVDLAHDIARWRSLHLLTAERLLGAKVGTGGTTGADWLRRVADHRFFPELWMTRTRL</sequence>
<comment type="subunit">
    <text evidence="1">Homotetramer.</text>
</comment>
<keyword evidence="1" id="KW-0408">Iron</keyword>
<dbReference type="InterPro" id="IPR004981">
    <property type="entry name" value="Trp_2_3_dOase"/>
</dbReference>
<proteinExistence type="inferred from homology"/>
<feature type="binding site" evidence="1">
    <location>
        <position position="126"/>
    </location>
    <ligand>
        <name>substrate</name>
    </ligand>
</feature>
<dbReference type="UniPathway" id="UPA00333">
    <property type="reaction ID" value="UER00453"/>
</dbReference>
<protein>
    <recommendedName>
        <fullName evidence="1">Tryptophan 2,3-dioxygenase</fullName>
        <shortName evidence="1">TDO</shortName>
        <ecNumber evidence="1">1.13.11.11</ecNumber>
    </recommendedName>
    <alternativeName>
        <fullName evidence="1">Tryptamin 2,3-dioxygenase</fullName>
    </alternativeName>
    <alternativeName>
        <fullName evidence="1">Tryptophan oxygenase</fullName>
        <shortName evidence="1">TO</shortName>
        <shortName evidence="1">TRPO</shortName>
    </alternativeName>
    <alternativeName>
        <fullName evidence="1">Tryptophan pyrrolase</fullName>
    </alternativeName>
    <alternativeName>
        <fullName evidence="1">Tryptophanase</fullName>
    </alternativeName>
</protein>
<keyword evidence="1" id="KW-0823">Tryptophan catabolism</keyword>
<keyword evidence="1" id="KW-0560">Oxidoreductase</keyword>
<comment type="similarity">
    <text evidence="1">Belongs to the tryptophan 2,3-dioxygenase family.</text>
</comment>
<gene>
    <name evidence="1" type="primary">kynA</name>
    <name evidence="2" type="ORF">C1I99_05245</name>
</gene>
<dbReference type="HAMAP" id="MF_01972">
    <property type="entry name" value="T23O"/>
    <property type="match status" value="1"/>
</dbReference>
<dbReference type="GO" id="GO:0020037">
    <property type="term" value="F:heme binding"/>
    <property type="evidence" value="ECO:0007669"/>
    <property type="project" value="UniProtKB-UniRule"/>
</dbReference>
<dbReference type="SUPFAM" id="SSF140959">
    <property type="entry name" value="Indolic compounds 2,3-dioxygenase-like"/>
    <property type="match status" value="1"/>
</dbReference>
<keyword evidence="1" id="KW-0349">Heme</keyword>
<dbReference type="PANTHER" id="PTHR10138:SF0">
    <property type="entry name" value="TRYPTOPHAN 2,3-DIOXYGENASE"/>
    <property type="match status" value="1"/>
</dbReference>
<dbReference type="OrthoDB" id="9776847at2"/>